<evidence type="ECO:0000313" key="11">
    <source>
        <dbReference type="EMBL" id="KAK3346903.1"/>
    </source>
</evidence>
<dbReference type="EMBL" id="JAUIQD010000006">
    <property type="protein sequence ID" value="KAK3346903.1"/>
    <property type="molecule type" value="Genomic_DNA"/>
</dbReference>
<keyword evidence="6" id="KW-0788">Thiol protease</keyword>
<dbReference type="Proteomes" id="UP001275084">
    <property type="component" value="Unassembled WGS sequence"/>
</dbReference>
<organism evidence="11 12">
    <name type="scientific">Lasiosphaeria hispida</name>
    <dbReference type="NCBI Taxonomy" id="260671"/>
    <lineage>
        <taxon>Eukaryota</taxon>
        <taxon>Fungi</taxon>
        <taxon>Dikarya</taxon>
        <taxon>Ascomycota</taxon>
        <taxon>Pezizomycotina</taxon>
        <taxon>Sordariomycetes</taxon>
        <taxon>Sordariomycetidae</taxon>
        <taxon>Sordariales</taxon>
        <taxon>Lasiosphaeriaceae</taxon>
        <taxon>Lasiosphaeria</taxon>
    </lineage>
</organism>
<sequence>MNDPKTRRWPAGCLEYTINHVFMPPRLPQEDDTQITNEHRLIASLLESVRHFTTIEPSSVEALLPVIGMLEKLLGMAPGRDCLNKERYMRDAISTLKEGDSTLFHLRAQNAGLLITARQDDVLFEAFELLAQNYKVMSTRGSLVREFPDCAAVVKRSLLADQDFLDNFIQALRELELEKTPAACPVSRKAGTNQVETRDTVSPFLVTGLLMDVLSGLGLSVTPQTISKRSREQVNWDNSLLPFHRSPTWLLLRVALRLVLDFQSRQGESQPWYKPVLALYHSDLLKKATSLETRSDLLFTMRAKLVRRVLKIESVDSQPWLKEVEAVVESNKTQLEKRWLEYQEKDAQVLSFDKLQNLSFTADSMLKLKNLELHISWIKSRSPAPRGAASPGDITMFDRLSTTDLPSLFVATLTSAGTMGRFVLLDFESWIENCLPSWLRQQLRIPRTSSYIESSLEELESLVCVYYAKAKNIYHQNPEALSVMYLVIMELWVVMDKIAGHAVPLLLEYNPGFPRGLLNPLLLDTAKQMSRLQNAEAYLYNRNNQSNRTGYPSAFSEFGSSDSLAVRYFNNSPEHQALLETIEETASRDKQSKLEEYEAMKQKYHSLSRQHDLVQHKEMFSRRTGEYSHDYSHCQKCSLDSQRRALEIRVFEWPLPSNSDEAKAAVFEISLPRVVEVWRSVTLKLFRDIFREEKLQPGSGKKTRYYAAAFSGLKRFAHRTDNVLQPASTLKPMAVSHYAVMSISDAREDEVCAQHAAQYTYHDAITDLEVDQVTRGSCVPSSCSYIKIADAPKSLSHWIPSTAHTSNQVIAAQSNCPLDMTLSEFRAFGNLRSGARLQWANVLCQLKIPSLDLNKKSSFSLILQACLEAGPDTLNTVLRDTHVDTESEQFAENMVEALYDAFNRVRESWQNDVAVCLLVCLATRLLSLSPSEAISGSLLGYLSRIRKVSIGWARQLVKKIDQSNVAHDHDTWTQRLLRTSLICASTFDVGTGHLKPVLSSPTELSILVEASILARDHFPPNWRPSDSLSLLLSHRWHKVMYQSQEIIEKSVVEQGNSGLDTAIRAFWADYTPSTCGWQAQEGDQGHVLKSSVQVKGSDSLSIEFNILTGNLFVNGCSLSKLPSDYQDDPTFTRLFGTQALDVMPSTMHGMRFSARHDHMGWVVHLAMIDGRLVIQSTRNSSTDSGPLAAAESYGSPSSETWEYIPPESFGEDLSASFLLGYAHWINITTDVVEFRPVNQPWAPSPDTWTLAWGESPKLLRRGNSRVVDPHSSTSLKIHKILKPLESAQHGVDLIFHTDSRVVQVDLPKFAISFTLKEGEAAIRSKDYTGMRIDEAQGIKTLVGLQNKLVLRPEGEVLATSRMVIIPRGELSSNLVNNHVRVAISHPKLGYTRHDAFRVDTKLGCLTDSGSLPKEALRILRSASIRSFPFLGAESRGLLEEIARISPTRVFYPDHLKDMEQVAWSGDLSPLSQDDDFRLVATSILKHYLESETLFPGDQRDFPPTETVLRQSNGLLVERARLKNAIFRVSEYGAEAHTDSVNLDASYSSNDRNSILPPSNIRHVRKMVKCINSGRQQLVTQPAMHLKQLILSSLTGGSEIDGSPKVVDLRFNLENLELCPKKMLKSWCGLHVTLAAEPSKYRCMFFLSSLLYAQNSNWEVIQTLMAFTCMSETFKSRIIPPLEHSFDLKTTRESLYSILERPIREMQYLCPDDFLSQNSRESARDFASRQTKTWNSNSARAINLFMSELRTQYCQNWAVSTPNQETYSKYMDVGLAMSIVRETVDMARRSDLFDNYLDQIITRLRQAPVMGEPGNCSGDSTPCTPRKKPGPHKKGFIDALSLFSQPPPTTIRPEPELFAKFCVEVKATKQDHVQLSRLQEELSSQVSLQPHQQSYVEELHLSSSSAAGHRSCLRKDIDLSALQLELDGNLAQCRREANAIFEAIKQALKSDSLTHQLCGSAGLYPRISPLFLLERMTRAFWQQLPGKWQHCLVNYALCLSYLQRAERLVTCGPSNSKSPGLLSDLQKELVNAGNHNCSDWDPIRYPETVLLEVEQGLLIRPIQYQIAAVMKDPPNKENAVMQLNMGEGKSSVIVPIVAAALADGERLVRVVVAKPQSHQMMHTLISKLSGLINRRIFYLPVSRSVQLTSNTVAIVRRIVDACKRDGGVLLMQPEHILSFKLMGIEKIWSGEDIGQEVLELYQGFENDSRDIVDESDENFSVKFELVYTMGTQQPVDMSPDRWVLIQEIMAIVRDEARDMKAGLVPRDNSSSEGLLFEELPESAQFPTIRVLEEAAGRQLVGRIAERVCSLGLKGFPVSRQTPNMRQAVLNYILTEDVPEKDIALVEDEDPSTRFFSEAGTKSTLLLLRGLLAKGVILFVLGQKRFRVNYGLAHDRRPPTKLAVPYRAKDMPSPRSEFSHPEVVIMLTCLSYYYRGLSDAELYTCLEMLNSSEQGAMEYGIWSAAAPDLPDSFRHFSSINLKDRPQCEKRVFPALRLVKPAIDFYLSCVVFAKEIKEFPSKLSASGWDLAKPKAHPLTGFSGTIDAKNVLPISVQALDLPEQRHTNAAVLSCLLRDENTVLCIGNERSRPSALTVDMLLHAVTASNFPMRVILDVGAQIIDCSNIQMAQRWLDKVPGADADAVIFFNDQDELSVLARDGRISSFMTSPFATQTGRCLVFLDQAHTRGTDLRLPDSYRAAVTLGPGITKDTLAQACMRMRKLGHGQAVTFCVSPEMQKRIRDLRNMDRSDPLAVKDILFWAISETWNDTARSVPLWAMQGMRHQGQEAMWAEAEGTGTFSKENASDYLEKESMTLEERYRPKRPEIRETDTNNRLSSAQKALDSVPPLLARHRQKQVDLIQQKIQAFELSNTQLTSNLQEEQERELAPEIEEERQVKRPPPKHARDHIFHNDLKHFIFTGQIIPGSRAFQTPFQAMAQSSAAGVFAPGPENFPSDLLITADFAQTVKGFTSDSYQRPVQWVLTSKVEGEALKYGMRMVIISQWEADRMLSRILTAKSPVTLHAYLPRPSVTFQSLEDLKICTFPPVADDWAAPAELIMQLNLFAGQLCLRSYGEYVRLCRYLGLSYTENENEEKISADGFVGTKLFPECEFQTSPVAFLNAVCKRIRRDCMGIEKTHMGRILAGEILTARDFPDEEDKVSHESTTY</sequence>
<dbReference type="Pfam" id="PF12340">
    <property type="entry name" value="DUF3638"/>
    <property type="match status" value="1"/>
</dbReference>
<reference evidence="11" key="1">
    <citation type="journal article" date="2023" name="Mol. Phylogenet. Evol.">
        <title>Genome-scale phylogeny and comparative genomics of the fungal order Sordariales.</title>
        <authorList>
            <person name="Hensen N."/>
            <person name="Bonometti L."/>
            <person name="Westerberg I."/>
            <person name="Brannstrom I.O."/>
            <person name="Guillou S."/>
            <person name="Cros-Aarteil S."/>
            <person name="Calhoun S."/>
            <person name="Haridas S."/>
            <person name="Kuo A."/>
            <person name="Mondo S."/>
            <person name="Pangilinan J."/>
            <person name="Riley R."/>
            <person name="LaButti K."/>
            <person name="Andreopoulos B."/>
            <person name="Lipzen A."/>
            <person name="Chen C."/>
            <person name="Yan M."/>
            <person name="Daum C."/>
            <person name="Ng V."/>
            <person name="Clum A."/>
            <person name="Steindorff A."/>
            <person name="Ohm R.A."/>
            <person name="Martin F."/>
            <person name="Silar P."/>
            <person name="Natvig D.O."/>
            <person name="Lalanne C."/>
            <person name="Gautier V."/>
            <person name="Ament-Velasquez S.L."/>
            <person name="Kruys A."/>
            <person name="Hutchinson M.I."/>
            <person name="Powell A.J."/>
            <person name="Barry K."/>
            <person name="Miller A.N."/>
            <person name="Grigoriev I.V."/>
            <person name="Debuchy R."/>
            <person name="Gladieux P."/>
            <person name="Hiltunen Thoren M."/>
            <person name="Johannesson H."/>
        </authorList>
    </citation>
    <scope>NUCLEOTIDE SEQUENCE</scope>
    <source>
        <strain evidence="11">CBS 955.72</strain>
    </source>
</reference>
<keyword evidence="3" id="KW-0645">Protease</keyword>
<evidence type="ECO:0000256" key="7">
    <source>
        <dbReference type="SAM" id="MobiDB-lite"/>
    </source>
</evidence>
<dbReference type="PANTHER" id="PTHR13367:SF34">
    <property type="match status" value="1"/>
</dbReference>
<gene>
    <name evidence="11" type="ORF">B0T25DRAFT_613574</name>
</gene>
<dbReference type="InterPro" id="IPR046541">
    <property type="entry name" value="DUF6606"/>
</dbReference>
<feature type="region of interest" description="Disordered" evidence="7">
    <location>
        <begin position="1179"/>
        <end position="1199"/>
    </location>
</feature>
<evidence type="ECO:0000256" key="4">
    <source>
        <dbReference type="ARBA" id="ARBA00022786"/>
    </source>
</evidence>
<keyword evidence="4" id="KW-0833">Ubl conjugation pathway</keyword>
<name>A0AAJ0HC73_9PEZI</name>
<accession>A0AAJ0HC73</accession>
<evidence type="ECO:0000313" key="12">
    <source>
        <dbReference type="Proteomes" id="UP001275084"/>
    </source>
</evidence>
<feature type="domain" description="DUF3638" evidence="8">
    <location>
        <begin position="2037"/>
        <end position="2258"/>
    </location>
</feature>
<dbReference type="PANTHER" id="PTHR13367">
    <property type="entry name" value="UBIQUITIN THIOESTERASE"/>
    <property type="match status" value="1"/>
</dbReference>
<evidence type="ECO:0000259" key="10">
    <source>
        <dbReference type="Pfam" id="PF20255"/>
    </source>
</evidence>
<comment type="caution">
    <text evidence="11">The sequence shown here is derived from an EMBL/GenBank/DDBJ whole genome shotgun (WGS) entry which is preliminary data.</text>
</comment>
<evidence type="ECO:0000259" key="9">
    <source>
        <dbReference type="Pfam" id="PF12359"/>
    </source>
</evidence>
<evidence type="ECO:0000256" key="1">
    <source>
        <dbReference type="ARBA" id="ARBA00000707"/>
    </source>
</evidence>
<dbReference type="InterPro" id="IPR051346">
    <property type="entry name" value="OTU_Deubiquitinase"/>
</dbReference>
<dbReference type="InterPro" id="IPR022105">
    <property type="entry name" value="DUF3645"/>
</dbReference>
<dbReference type="InterPro" id="IPR022099">
    <property type="entry name" value="DUF3638"/>
</dbReference>
<keyword evidence="5" id="KW-0378">Hydrolase</keyword>
<evidence type="ECO:0000256" key="3">
    <source>
        <dbReference type="ARBA" id="ARBA00022670"/>
    </source>
</evidence>
<evidence type="ECO:0000259" key="8">
    <source>
        <dbReference type="Pfam" id="PF12340"/>
    </source>
</evidence>
<comment type="catalytic activity">
    <reaction evidence="1">
        <text>Thiol-dependent hydrolysis of ester, thioester, amide, peptide and isopeptide bonds formed by the C-terminal Gly of ubiquitin (a 76-residue protein attached to proteins as an intracellular targeting signal).</text>
        <dbReference type="EC" id="3.4.19.12"/>
    </reaction>
</comment>
<dbReference type="EC" id="3.4.19.12" evidence="2"/>
<protein>
    <recommendedName>
        <fullName evidence="2">ubiquitinyl hydrolase 1</fullName>
        <ecNumber evidence="2">3.4.19.12</ecNumber>
    </recommendedName>
</protein>
<evidence type="ECO:0000256" key="6">
    <source>
        <dbReference type="ARBA" id="ARBA00022807"/>
    </source>
</evidence>
<evidence type="ECO:0000256" key="5">
    <source>
        <dbReference type="ARBA" id="ARBA00022801"/>
    </source>
</evidence>
<dbReference type="Pfam" id="PF12359">
    <property type="entry name" value="DUF3645"/>
    <property type="match status" value="1"/>
</dbReference>
<keyword evidence="12" id="KW-1185">Reference proteome</keyword>
<dbReference type="Pfam" id="PF20255">
    <property type="entry name" value="DUF6606"/>
    <property type="match status" value="1"/>
</dbReference>
<reference evidence="11" key="2">
    <citation type="submission" date="2023-06" db="EMBL/GenBank/DDBJ databases">
        <authorList>
            <consortium name="Lawrence Berkeley National Laboratory"/>
            <person name="Haridas S."/>
            <person name="Hensen N."/>
            <person name="Bonometti L."/>
            <person name="Westerberg I."/>
            <person name="Brannstrom I.O."/>
            <person name="Guillou S."/>
            <person name="Cros-Aarteil S."/>
            <person name="Calhoun S."/>
            <person name="Kuo A."/>
            <person name="Mondo S."/>
            <person name="Pangilinan J."/>
            <person name="Riley R."/>
            <person name="Labutti K."/>
            <person name="Andreopoulos B."/>
            <person name="Lipzen A."/>
            <person name="Chen C."/>
            <person name="Yanf M."/>
            <person name="Daum C."/>
            <person name="Ng V."/>
            <person name="Clum A."/>
            <person name="Steindorff A."/>
            <person name="Ohm R."/>
            <person name="Martin F."/>
            <person name="Silar P."/>
            <person name="Natvig D."/>
            <person name="Lalanne C."/>
            <person name="Gautier V."/>
            <person name="Ament-Velasquez S.L."/>
            <person name="Kruys A."/>
            <person name="Hutchinson M.I."/>
            <person name="Powell A.J."/>
            <person name="Barry K."/>
            <person name="Miller A.N."/>
            <person name="Grigoriev I.V."/>
            <person name="Debuchy R."/>
            <person name="Gladieux P."/>
            <person name="Thoren M.H."/>
            <person name="Johannesson H."/>
        </authorList>
    </citation>
    <scope>NUCLEOTIDE SEQUENCE</scope>
    <source>
        <strain evidence="11">CBS 955.72</strain>
    </source>
</reference>
<dbReference type="GO" id="GO:0004843">
    <property type="term" value="F:cysteine-type deubiquitinase activity"/>
    <property type="evidence" value="ECO:0007669"/>
    <property type="project" value="UniProtKB-EC"/>
</dbReference>
<feature type="region of interest" description="Disordered" evidence="7">
    <location>
        <begin position="1810"/>
        <end position="1830"/>
    </location>
</feature>
<feature type="domain" description="DUF3645" evidence="9">
    <location>
        <begin position="2393"/>
        <end position="2426"/>
    </location>
</feature>
<feature type="domain" description="DUF6606" evidence="10">
    <location>
        <begin position="18"/>
        <end position="286"/>
    </location>
</feature>
<proteinExistence type="predicted"/>
<evidence type="ECO:0000256" key="2">
    <source>
        <dbReference type="ARBA" id="ARBA00012759"/>
    </source>
</evidence>
<dbReference type="GO" id="GO:0006508">
    <property type="term" value="P:proteolysis"/>
    <property type="evidence" value="ECO:0007669"/>
    <property type="project" value="UniProtKB-KW"/>
</dbReference>